<sequence>MEGLPLPPGIPGLRGSTDPLEAVLGPFPCVRLRYLPYDISLEDILIFFQGLVFIDVILAGQGDAFVVFANPMDFQMALQRSRQTIGRKFIDIGPASRTEYYEAIASQVERERGPKTPLSLSRTRNEQAEQHHSVDDSSAAHHLWGDSLPHSRQGVSVLSSQLGVTSSTSFGVNETLKGQSTVSTPVGVQTLASGTSTGSGRASRPAESSDGVVRAPLPKRAGGGIQVGEHTGFLRMRGLPFAATKEDIVQFFAGYDPVAESVVLTYRNDGRATGEAYIGFSSANDAKRAMELNRRSMGNRYIELFISNKEESGRALARFGNR</sequence>
<dbReference type="SUPFAM" id="SSF54928">
    <property type="entry name" value="RNA-binding domain, RBD"/>
    <property type="match status" value="2"/>
</dbReference>
<feature type="compositionally biased region" description="Basic and acidic residues" evidence="4">
    <location>
        <begin position="123"/>
        <end position="139"/>
    </location>
</feature>
<proteinExistence type="predicted"/>
<gene>
    <name evidence="6" type="ORF">FisN_1Lh102</name>
</gene>
<comment type="caution">
    <text evidence="6">The sequence shown here is derived from an EMBL/GenBank/DDBJ whole genome shotgun (WGS) entry which is preliminary data.</text>
</comment>
<dbReference type="InParanoid" id="A0A1Z5K4V7"/>
<keyword evidence="1" id="KW-0677">Repeat</keyword>
<feature type="region of interest" description="Disordered" evidence="4">
    <location>
        <begin position="111"/>
        <end position="146"/>
    </location>
</feature>
<dbReference type="CDD" id="cd12254">
    <property type="entry name" value="RRM_hnRNPH_ESRPs_RBM12_like"/>
    <property type="match status" value="2"/>
</dbReference>
<dbReference type="Pfam" id="PF00076">
    <property type="entry name" value="RRM_1"/>
    <property type="match status" value="1"/>
</dbReference>
<dbReference type="GO" id="GO:0003723">
    <property type="term" value="F:RNA binding"/>
    <property type="evidence" value="ECO:0007669"/>
    <property type="project" value="UniProtKB-UniRule"/>
</dbReference>
<dbReference type="InterPro" id="IPR000504">
    <property type="entry name" value="RRM_dom"/>
</dbReference>
<evidence type="ECO:0000256" key="2">
    <source>
        <dbReference type="ARBA" id="ARBA00022884"/>
    </source>
</evidence>
<keyword evidence="7" id="KW-1185">Reference proteome</keyword>
<name>A0A1Z5K4V7_FISSO</name>
<evidence type="ECO:0000259" key="5">
    <source>
        <dbReference type="PROSITE" id="PS50102"/>
    </source>
</evidence>
<dbReference type="PROSITE" id="PS50102">
    <property type="entry name" value="RRM"/>
    <property type="match status" value="1"/>
</dbReference>
<accession>A0A1Z5K4V7</accession>
<dbReference type="Gene3D" id="3.30.70.330">
    <property type="match status" value="2"/>
</dbReference>
<dbReference type="OrthoDB" id="431068at2759"/>
<dbReference type="Proteomes" id="UP000198406">
    <property type="component" value="Unassembled WGS sequence"/>
</dbReference>
<protein>
    <submittedName>
        <fullName evidence="6">Heterogeneous nuclear ribonucleoprotein F/H</fullName>
    </submittedName>
</protein>
<evidence type="ECO:0000256" key="4">
    <source>
        <dbReference type="SAM" id="MobiDB-lite"/>
    </source>
</evidence>
<dbReference type="InterPro" id="IPR035979">
    <property type="entry name" value="RBD_domain_sf"/>
</dbReference>
<keyword evidence="2 3" id="KW-0694">RNA-binding</keyword>
<evidence type="ECO:0000313" key="7">
    <source>
        <dbReference type="Proteomes" id="UP000198406"/>
    </source>
</evidence>
<keyword evidence="6" id="KW-0687">Ribonucleoprotein</keyword>
<evidence type="ECO:0000313" key="6">
    <source>
        <dbReference type="EMBL" id="GAX21274.1"/>
    </source>
</evidence>
<dbReference type="PANTHER" id="PTHR13976">
    <property type="entry name" value="HETEROGENEOUS NUCLEAR RIBONUCLEOPROTEIN-RELATED"/>
    <property type="match status" value="1"/>
</dbReference>
<dbReference type="InterPro" id="IPR050666">
    <property type="entry name" value="ESRP"/>
</dbReference>
<dbReference type="EMBL" id="BDSP01000162">
    <property type="protein sequence ID" value="GAX21274.1"/>
    <property type="molecule type" value="Genomic_DNA"/>
</dbReference>
<dbReference type="SMART" id="SM00360">
    <property type="entry name" value="RRM"/>
    <property type="match status" value="2"/>
</dbReference>
<evidence type="ECO:0000256" key="1">
    <source>
        <dbReference type="ARBA" id="ARBA00022737"/>
    </source>
</evidence>
<dbReference type="GO" id="GO:1990904">
    <property type="term" value="C:ribonucleoprotein complex"/>
    <property type="evidence" value="ECO:0007669"/>
    <property type="project" value="UniProtKB-KW"/>
</dbReference>
<organism evidence="6 7">
    <name type="scientific">Fistulifera solaris</name>
    <name type="common">Oleaginous diatom</name>
    <dbReference type="NCBI Taxonomy" id="1519565"/>
    <lineage>
        <taxon>Eukaryota</taxon>
        <taxon>Sar</taxon>
        <taxon>Stramenopiles</taxon>
        <taxon>Ochrophyta</taxon>
        <taxon>Bacillariophyta</taxon>
        <taxon>Bacillariophyceae</taxon>
        <taxon>Bacillariophycidae</taxon>
        <taxon>Naviculales</taxon>
        <taxon>Naviculaceae</taxon>
        <taxon>Fistulifera</taxon>
    </lineage>
</organism>
<dbReference type="InterPro" id="IPR012677">
    <property type="entry name" value="Nucleotide-bd_a/b_plait_sf"/>
</dbReference>
<reference evidence="6 7" key="1">
    <citation type="journal article" date="2015" name="Plant Cell">
        <title>Oil accumulation by the oleaginous diatom Fistulifera solaris as revealed by the genome and transcriptome.</title>
        <authorList>
            <person name="Tanaka T."/>
            <person name="Maeda Y."/>
            <person name="Veluchamy A."/>
            <person name="Tanaka M."/>
            <person name="Abida H."/>
            <person name="Marechal E."/>
            <person name="Bowler C."/>
            <person name="Muto M."/>
            <person name="Sunaga Y."/>
            <person name="Tanaka M."/>
            <person name="Yoshino T."/>
            <person name="Taniguchi T."/>
            <person name="Fukuda Y."/>
            <person name="Nemoto M."/>
            <person name="Matsumoto M."/>
            <person name="Wong P.S."/>
            <person name="Aburatani S."/>
            <person name="Fujibuchi W."/>
        </authorList>
    </citation>
    <scope>NUCLEOTIDE SEQUENCE [LARGE SCALE GENOMIC DNA]</scope>
    <source>
        <strain evidence="6 7">JPCC DA0580</strain>
    </source>
</reference>
<evidence type="ECO:0000256" key="3">
    <source>
        <dbReference type="PROSITE-ProRule" id="PRU00176"/>
    </source>
</evidence>
<feature type="region of interest" description="Disordered" evidence="4">
    <location>
        <begin position="192"/>
        <end position="224"/>
    </location>
</feature>
<feature type="domain" description="RRM" evidence="5">
    <location>
        <begin position="232"/>
        <end position="309"/>
    </location>
</feature>
<dbReference type="AlphaFoldDB" id="A0A1Z5K4V7"/>
<feature type="compositionally biased region" description="Low complexity" evidence="4">
    <location>
        <begin position="192"/>
        <end position="203"/>
    </location>
</feature>